<sequence>MKKLNEINMIRAIMCILVVVTHSLTKYVINVDLNPLGEAEYVQMLRLALLCATPIFILLSETLIAKNYASGTPKGFFTKRIKFILVPYILVGVVLSYIRSDNTLESFLANAQQIVLYGQWHGFFILVIFQFYVLHWLLGRFMAKLNPILPLLITFVISFLHSYGYFHVDQYREFTNMNYPLWFRTHILFWLFYFTAGFYIGQYYETIISFLMKRLWIPVLTTILAFGSVLYVYQGMGFARAASERYDIMLYAVSVFLLLTAVFRKYNFYNESLMLISNFSFFIYLSHLIILPYFVKLTLDFGENIIVFNVVLTFLTIASSVGGAFLFYQNRLTRLFTGRINYLEKPRQAKEKQTANDPSYSLR</sequence>
<evidence type="ECO:0000256" key="1">
    <source>
        <dbReference type="ARBA" id="ARBA00004651"/>
    </source>
</evidence>
<comment type="caution">
    <text evidence="9">The sequence shown here is derived from an EMBL/GenBank/DDBJ whole genome shotgun (WGS) entry which is preliminary data.</text>
</comment>
<dbReference type="OrthoDB" id="65129at2"/>
<dbReference type="EMBL" id="JACHHE010000002">
    <property type="protein sequence ID" value="MBB5179400.1"/>
    <property type="molecule type" value="Genomic_DNA"/>
</dbReference>
<feature type="transmembrane region" description="Helical" evidence="7">
    <location>
        <begin position="12"/>
        <end position="29"/>
    </location>
</feature>
<feature type="transmembrane region" description="Helical" evidence="7">
    <location>
        <begin position="306"/>
        <end position="328"/>
    </location>
</feature>
<evidence type="ECO:0000256" key="3">
    <source>
        <dbReference type="ARBA" id="ARBA00022475"/>
    </source>
</evidence>
<evidence type="ECO:0000313" key="10">
    <source>
        <dbReference type="Proteomes" id="UP000525923"/>
    </source>
</evidence>
<evidence type="ECO:0000313" key="9">
    <source>
        <dbReference type="EMBL" id="MBB5179400.1"/>
    </source>
</evidence>
<feature type="transmembrane region" description="Helical" evidence="7">
    <location>
        <begin position="41"/>
        <end position="60"/>
    </location>
</feature>
<keyword evidence="9" id="KW-0808">Transferase</keyword>
<feature type="domain" description="Acyltransferase 3" evidence="8">
    <location>
        <begin position="5"/>
        <end position="328"/>
    </location>
</feature>
<reference evidence="9 10" key="1">
    <citation type="submission" date="2020-08" db="EMBL/GenBank/DDBJ databases">
        <title>Genomic Encyclopedia of Type Strains, Phase IV (KMG-IV): sequencing the most valuable type-strain genomes for metagenomic binning, comparative biology and taxonomic classification.</title>
        <authorList>
            <person name="Goeker M."/>
        </authorList>
    </citation>
    <scope>NUCLEOTIDE SEQUENCE [LARGE SCALE GENOMIC DNA]</scope>
    <source>
        <strain evidence="9 10">DSM 15895</strain>
    </source>
</reference>
<feature type="transmembrane region" description="Helical" evidence="7">
    <location>
        <begin position="186"/>
        <end position="204"/>
    </location>
</feature>
<evidence type="ECO:0000259" key="8">
    <source>
        <dbReference type="Pfam" id="PF01757"/>
    </source>
</evidence>
<name>A0A7W8CPS5_9BACL</name>
<dbReference type="InterPro" id="IPR002656">
    <property type="entry name" value="Acyl_transf_3_dom"/>
</dbReference>
<evidence type="ECO:0000256" key="5">
    <source>
        <dbReference type="ARBA" id="ARBA00022989"/>
    </source>
</evidence>
<dbReference type="GO" id="GO:0016413">
    <property type="term" value="F:O-acetyltransferase activity"/>
    <property type="evidence" value="ECO:0007669"/>
    <property type="project" value="TreeGrafter"/>
</dbReference>
<feature type="transmembrane region" description="Helical" evidence="7">
    <location>
        <begin position="81"/>
        <end position="98"/>
    </location>
</feature>
<dbReference type="Proteomes" id="UP000525923">
    <property type="component" value="Unassembled WGS sequence"/>
</dbReference>
<accession>A0A7W8CPS5</accession>
<organism evidence="9 10">
    <name type="scientific">Planococcus koreensis</name>
    <dbReference type="NCBI Taxonomy" id="112331"/>
    <lineage>
        <taxon>Bacteria</taxon>
        <taxon>Bacillati</taxon>
        <taxon>Bacillota</taxon>
        <taxon>Bacilli</taxon>
        <taxon>Bacillales</taxon>
        <taxon>Caryophanaceae</taxon>
        <taxon>Planococcus</taxon>
    </lineage>
</organism>
<protein>
    <submittedName>
        <fullName evidence="9">Membrane-bound acyltransferase YfiQ involved in biofilm formation</fullName>
    </submittedName>
</protein>
<proteinExistence type="inferred from homology"/>
<keyword evidence="6 7" id="KW-0472">Membrane</keyword>
<keyword evidence="9" id="KW-0012">Acyltransferase</keyword>
<keyword evidence="3" id="KW-1003">Cell membrane</keyword>
<feature type="transmembrane region" description="Helical" evidence="7">
    <location>
        <begin position="273"/>
        <end position="294"/>
    </location>
</feature>
<dbReference type="GO" id="GO:0009246">
    <property type="term" value="P:enterobacterial common antigen biosynthetic process"/>
    <property type="evidence" value="ECO:0007669"/>
    <property type="project" value="TreeGrafter"/>
</dbReference>
<feature type="transmembrane region" description="Helical" evidence="7">
    <location>
        <begin position="216"/>
        <end position="236"/>
    </location>
</feature>
<feature type="transmembrane region" description="Helical" evidence="7">
    <location>
        <begin position="145"/>
        <end position="166"/>
    </location>
</feature>
<keyword evidence="10" id="KW-1185">Reference proteome</keyword>
<evidence type="ECO:0000256" key="7">
    <source>
        <dbReference type="SAM" id="Phobius"/>
    </source>
</evidence>
<comment type="similarity">
    <text evidence="2">Belongs to the acyltransferase 3 family.</text>
</comment>
<feature type="transmembrane region" description="Helical" evidence="7">
    <location>
        <begin position="248"/>
        <end position="266"/>
    </location>
</feature>
<dbReference type="PANTHER" id="PTHR40074:SF2">
    <property type="entry name" value="O-ACETYLTRANSFERASE WECH"/>
    <property type="match status" value="1"/>
</dbReference>
<evidence type="ECO:0000256" key="6">
    <source>
        <dbReference type="ARBA" id="ARBA00023136"/>
    </source>
</evidence>
<dbReference type="Pfam" id="PF01757">
    <property type="entry name" value="Acyl_transf_3"/>
    <property type="match status" value="1"/>
</dbReference>
<evidence type="ECO:0000256" key="4">
    <source>
        <dbReference type="ARBA" id="ARBA00022692"/>
    </source>
</evidence>
<dbReference type="PANTHER" id="PTHR40074">
    <property type="entry name" value="O-ACETYLTRANSFERASE WECH"/>
    <property type="match status" value="1"/>
</dbReference>
<keyword evidence="4 7" id="KW-0812">Transmembrane</keyword>
<dbReference type="AlphaFoldDB" id="A0A7W8CPS5"/>
<dbReference type="GO" id="GO:0005886">
    <property type="term" value="C:plasma membrane"/>
    <property type="evidence" value="ECO:0007669"/>
    <property type="project" value="UniProtKB-SubCell"/>
</dbReference>
<keyword evidence="5 7" id="KW-1133">Transmembrane helix</keyword>
<dbReference type="RefSeq" id="WP_135501633.1">
    <property type="nucleotide sequence ID" value="NZ_JACHHE010000002.1"/>
</dbReference>
<comment type="subcellular location">
    <subcellularLocation>
        <location evidence="1">Cell membrane</location>
        <topology evidence="1">Multi-pass membrane protein</topology>
    </subcellularLocation>
</comment>
<feature type="transmembrane region" description="Helical" evidence="7">
    <location>
        <begin position="118"/>
        <end position="138"/>
    </location>
</feature>
<evidence type="ECO:0000256" key="2">
    <source>
        <dbReference type="ARBA" id="ARBA00007400"/>
    </source>
</evidence>
<gene>
    <name evidence="9" type="ORF">HNQ44_000824</name>
</gene>